<reference evidence="1 2" key="1">
    <citation type="journal article" date="2021" name="G3 (Bethesda)">
        <title>Improved contiguity of the threespine stickleback genome using long-read sequencing.</title>
        <authorList>
            <person name="Nath S."/>
            <person name="Shaw D.E."/>
            <person name="White M.A."/>
        </authorList>
    </citation>
    <scope>NUCLEOTIDE SEQUENCE [LARGE SCALE GENOMIC DNA]</scope>
    <source>
        <strain evidence="1 2">Lake Benthic</strain>
    </source>
</reference>
<dbReference type="AlphaFoldDB" id="A0AAQ4QW93"/>
<proteinExistence type="predicted"/>
<reference evidence="1" key="2">
    <citation type="submission" date="2025-08" db="UniProtKB">
        <authorList>
            <consortium name="Ensembl"/>
        </authorList>
    </citation>
    <scope>IDENTIFICATION</scope>
</reference>
<name>A0AAQ4QW93_GASAC</name>
<protein>
    <submittedName>
        <fullName evidence="1">Uncharacterized protein</fullName>
    </submittedName>
</protein>
<reference evidence="1" key="3">
    <citation type="submission" date="2025-09" db="UniProtKB">
        <authorList>
            <consortium name="Ensembl"/>
        </authorList>
    </citation>
    <scope>IDENTIFICATION</scope>
</reference>
<dbReference type="Ensembl" id="ENSGACT00000079965.1">
    <property type="protein sequence ID" value="ENSGACP00000054778.1"/>
    <property type="gene ID" value="ENSGACG00000030724.1"/>
</dbReference>
<accession>A0AAQ4QW93</accession>
<evidence type="ECO:0000313" key="1">
    <source>
        <dbReference type="Ensembl" id="ENSGACP00000054778.1"/>
    </source>
</evidence>
<keyword evidence="2" id="KW-1185">Reference proteome</keyword>
<evidence type="ECO:0000313" key="2">
    <source>
        <dbReference type="Proteomes" id="UP000007635"/>
    </source>
</evidence>
<sequence>AEILFSSVQSLQKHSLTLTTETVHGNIHCKPGAAELLLQEVYSILTHWRTMMILEALDTSRPKSQTSLTTGRSTASKAFKNNLKMRELLVQPDVTTKERKARVLLQAAGARGRRPGPPESSPPVSHPVCAVLKFCRSSTWGGLSVSCKEIKVHRPARRSLLTIKANGDLCAFFCNVCVFMCHLMQ</sequence>
<organism evidence="1 2">
    <name type="scientific">Gasterosteus aculeatus aculeatus</name>
    <name type="common">three-spined stickleback</name>
    <dbReference type="NCBI Taxonomy" id="481459"/>
    <lineage>
        <taxon>Eukaryota</taxon>
        <taxon>Metazoa</taxon>
        <taxon>Chordata</taxon>
        <taxon>Craniata</taxon>
        <taxon>Vertebrata</taxon>
        <taxon>Euteleostomi</taxon>
        <taxon>Actinopterygii</taxon>
        <taxon>Neopterygii</taxon>
        <taxon>Teleostei</taxon>
        <taxon>Neoteleostei</taxon>
        <taxon>Acanthomorphata</taxon>
        <taxon>Eupercaria</taxon>
        <taxon>Perciformes</taxon>
        <taxon>Cottioidei</taxon>
        <taxon>Gasterosteales</taxon>
        <taxon>Gasterosteidae</taxon>
        <taxon>Gasterosteus</taxon>
    </lineage>
</organism>
<dbReference type="Proteomes" id="UP000007635">
    <property type="component" value="Chromosome IV"/>
</dbReference>
<dbReference type="GeneTree" id="ENSGT01130000279721"/>